<sequence length="306" mass="35672">MVEKAQERKPMFVPSHPNFRDMLRTVKTRKGLAILLHPSEPGYVCRDGHLYKDGIQLDVDAVRKLVNLNREIRDPLMMYGIFSFFYFKGDIRNRNYIECRKSDLYQFLELNKGGKGYPLLETLKSYESVMGWVSEKGVFPLLKIEQLPDGRLRLTSEYFHHVLNALLEECNLSSEYGYKYRLTSIPLAILSQRSRQAALVALEFAYLLETMSDGKGQREISIRALMNRVPSFGKVLRDESKSISYRNRHMRNILKRAETILKKVSDLKRRYPKMEIYIPKKLSVRDGQSLVILWRSPPAKKEGESK</sequence>
<protein>
    <submittedName>
        <fullName evidence="1">Uncharacterized protein</fullName>
    </submittedName>
</protein>
<evidence type="ECO:0000313" key="1">
    <source>
        <dbReference type="EMBL" id="PAD76373.1"/>
    </source>
</evidence>
<name>A0A268ETB5_9BACL</name>
<reference evidence="1 2" key="1">
    <citation type="submission" date="2017-07" db="EMBL/GenBank/DDBJ databases">
        <title>Isolation and whole genome analysis of endospore-forming bacteria from heroin.</title>
        <authorList>
            <person name="Kalinowski J."/>
            <person name="Ahrens B."/>
            <person name="Al-Dilaimi A."/>
            <person name="Winkler A."/>
            <person name="Wibberg D."/>
            <person name="Schleenbecker U."/>
            <person name="Ruckert C."/>
            <person name="Wolfel R."/>
            <person name="Grass G."/>
        </authorList>
    </citation>
    <scope>NUCLEOTIDE SEQUENCE [LARGE SCALE GENOMIC DNA]</scope>
    <source>
        <strain evidence="1 2">7537-G1</strain>
    </source>
</reference>
<evidence type="ECO:0000313" key="2">
    <source>
        <dbReference type="Proteomes" id="UP000215596"/>
    </source>
</evidence>
<dbReference type="EMBL" id="NPBY01000038">
    <property type="protein sequence ID" value="PAD76373.1"/>
    <property type="molecule type" value="Genomic_DNA"/>
</dbReference>
<gene>
    <name evidence="1" type="ORF">CHH67_12140</name>
</gene>
<dbReference type="AlphaFoldDB" id="A0A268ETB5"/>
<comment type="caution">
    <text evidence="1">The sequence shown here is derived from an EMBL/GenBank/DDBJ whole genome shotgun (WGS) entry which is preliminary data.</text>
</comment>
<dbReference type="RefSeq" id="WP_095265456.1">
    <property type="nucleotide sequence ID" value="NZ_NPBY01000038.1"/>
</dbReference>
<organism evidence="1 2">
    <name type="scientific">Paenibacillus campinasensis</name>
    <dbReference type="NCBI Taxonomy" id="66347"/>
    <lineage>
        <taxon>Bacteria</taxon>
        <taxon>Bacillati</taxon>
        <taxon>Bacillota</taxon>
        <taxon>Bacilli</taxon>
        <taxon>Bacillales</taxon>
        <taxon>Paenibacillaceae</taxon>
        <taxon>Paenibacillus</taxon>
    </lineage>
</organism>
<proteinExistence type="predicted"/>
<accession>A0A268ETB5</accession>
<dbReference type="Proteomes" id="UP000215596">
    <property type="component" value="Unassembled WGS sequence"/>
</dbReference>